<dbReference type="RefSeq" id="XP_033595693.1">
    <property type="nucleotide sequence ID" value="XM_033739923.1"/>
</dbReference>
<feature type="region of interest" description="Disordered" evidence="2">
    <location>
        <begin position="1"/>
        <end position="330"/>
    </location>
</feature>
<feature type="coiled-coil region" evidence="1">
    <location>
        <begin position="419"/>
        <end position="453"/>
    </location>
</feature>
<dbReference type="GeneID" id="54480977"/>
<dbReference type="Proteomes" id="UP000799437">
    <property type="component" value="Unassembled WGS sequence"/>
</dbReference>
<feature type="region of interest" description="Disordered" evidence="2">
    <location>
        <begin position="1113"/>
        <end position="1152"/>
    </location>
</feature>
<name>A0A6A6VRL4_9PEZI</name>
<feature type="compositionally biased region" description="Polar residues" evidence="2">
    <location>
        <begin position="59"/>
        <end position="81"/>
    </location>
</feature>
<feature type="coiled-coil region" evidence="1">
    <location>
        <begin position="483"/>
        <end position="538"/>
    </location>
</feature>
<keyword evidence="4" id="KW-1185">Reference proteome</keyword>
<dbReference type="OrthoDB" id="6365728at2759"/>
<gene>
    <name evidence="3" type="ORF">EJ05DRAFT_224310</name>
</gene>
<dbReference type="EMBL" id="ML996585">
    <property type="protein sequence ID" value="KAF2753242.1"/>
    <property type="molecule type" value="Genomic_DNA"/>
</dbReference>
<protein>
    <submittedName>
        <fullName evidence="3">Uncharacterized protein</fullName>
    </submittedName>
</protein>
<feature type="compositionally biased region" description="Basic and acidic residues" evidence="2">
    <location>
        <begin position="263"/>
        <end position="272"/>
    </location>
</feature>
<feature type="compositionally biased region" description="Basic and acidic residues" evidence="2">
    <location>
        <begin position="83"/>
        <end position="93"/>
    </location>
</feature>
<feature type="compositionally biased region" description="Low complexity" evidence="2">
    <location>
        <begin position="1089"/>
        <end position="1100"/>
    </location>
</feature>
<feature type="compositionally biased region" description="Low complexity" evidence="2">
    <location>
        <begin position="1051"/>
        <end position="1067"/>
    </location>
</feature>
<organism evidence="3 4">
    <name type="scientific">Pseudovirgaria hyperparasitica</name>
    <dbReference type="NCBI Taxonomy" id="470096"/>
    <lineage>
        <taxon>Eukaryota</taxon>
        <taxon>Fungi</taxon>
        <taxon>Dikarya</taxon>
        <taxon>Ascomycota</taxon>
        <taxon>Pezizomycotina</taxon>
        <taxon>Dothideomycetes</taxon>
        <taxon>Dothideomycetes incertae sedis</taxon>
        <taxon>Acrospermales</taxon>
        <taxon>Acrospermaceae</taxon>
        <taxon>Pseudovirgaria</taxon>
    </lineage>
</organism>
<evidence type="ECO:0000256" key="1">
    <source>
        <dbReference type="SAM" id="Coils"/>
    </source>
</evidence>
<feature type="compositionally biased region" description="Low complexity" evidence="2">
    <location>
        <begin position="244"/>
        <end position="257"/>
    </location>
</feature>
<evidence type="ECO:0000256" key="2">
    <source>
        <dbReference type="SAM" id="MobiDB-lite"/>
    </source>
</evidence>
<dbReference type="PANTHER" id="PTHR48125">
    <property type="entry name" value="LP07818P1"/>
    <property type="match status" value="1"/>
</dbReference>
<accession>A0A6A6VRL4</accession>
<feature type="compositionally biased region" description="Polar residues" evidence="2">
    <location>
        <begin position="207"/>
        <end position="217"/>
    </location>
</feature>
<feature type="compositionally biased region" description="Polar residues" evidence="2">
    <location>
        <begin position="96"/>
        <end position="112"/>
    </location>
</feature>
<feature type="compositionally biased region" description="Basic and acidic residues" evidence="2">
    <location>
        <begin position="1132"/>
        <end position="1152"/>
    </location>
</feature>
<sequence>MGKKANKKKATAEQAAASTEIPAQDAEKDSPVSNNTPISEETLGEPGPIIEEIVDAPISQPQSTDVAPTSSLESSIPTSVDQPEVHEGQKLDADVSDTSVNGPPLNPSSTIIPKSVTVEEEKEEPSTSAKEPAADFEPQVTQASVSAMQPPQVTSPVPQTQPQQVPVSQSKSQSVPTPASASTPAPASEQQIAPVSVSPAEPVGPQVTATRRPSSTDSFKRRSEINAGTAWKALGTRSHAQDETSSTKSYRSSSTTTEAEVLADTREREHLRTSRLQDSIQNPPPPPAPSVPPSPMARFAQPFPDVRPAPRIPDHSHRYYPETVGQHNPPPSYYNQRHYGHPVQGGQPTPPYHSGHSYSPMEGSYRDTMGPRGNVHEDFLHRPPPVPGQLLLEGGDEANKIIGQLSSTIPEIQRLMARYHETQGKLGEREERIREAEAKQEEILRQQDEKLRDQYEYIYSLRRDLDSARTLHAADSDKFRHELGNFQDQQRGLQDRIREAEVKSKDLEGLKAQSEAQIAALEKEKASLDKAIPEERERLMKEFDEWKIKAKEEADAQHMAIASALLDKEKDHEAELAKKMDEMKQIHDSNTQQLEEQFAKTKTELESQVTLLRGELDDSIKRANELAADHETLKQTAADHQTKVEDWEVERTKMRDEWEGEHTQAKNGWDTERQQLQQQNEELTKNLATAQQGWDQDKLKLEALVSELRLVSETLGSEKERLSKLLSASVTTDLKSKGDAYYKDALETLCRHTLQLANEHFDTCPPNLSAETTSTIPSELPPFLANTPPAKHVRTAYIAHLISTILTRRIFSPFLFSLPRSDTATDTLLASMSSHLQLKSTKKEAIWRQHTLTAAFQCDGAKAQINSVAGSVVEDITAALKPFALPAARSDVNAAVRRIVKLAAETWRLARLERDCITASMGDAPPGAALWLPYDTSTATLEGDVSLSRCAPDMPAHANADAKVVLRVFPSFRRAPTPREMRLTDEEADDKGCVYSCGLALYEDSDVIVERREELGRTLDLESIVPEKAVSVASRAPSVAAGTTAVLAPRESVVGSGSGRAESAAGSQTGSVKPYSRILVPPSATSEKGGSVSGSPAGSSVGLLSAARSALGSSVKSAGSGRAASVKSGVAKADEEKAGAAKPEAQGDKVKG</sequence>
<feature type="coiled-coil region" evidence="1">
    <location>
        <begin position="623"/>
        <end position="693"/>
    </location>
</feature>
<feature type="compositionally biased region" description="Pro residues" evidence="2">
    <location>
        <begin position="282"/>
        <end position="295"/>
    </location>
</feature>
<proteinExistence type="predicted"/>
<evidence type="ECO:0000313" key="4">
    <source>
        <dbReference type="Proteomes" id="UP000799437"/>
    </source>
</evidence>
<feature type="region of interest" description="Disordered" evidence="2">
    <location>
        <begin position="1051"/>
        <end position="1100"/>
    </location>
</feature>
<dbReference type="AlphaFoldDB" id="A0A6A6VRL4"/>
<evidence type="ECO:0000313" key="3">
    <source>
        <dbReference type="EMBL" id="KAF2753242.1"/>
    </source>
</evidence>
<reference evidence="3" key="1">
    <citation type="journal article" date="2020" name="Stud. Mycol.">
        <title>101 Dothideomycetes genomes: a test case for predicting lifestyles and emergence of pathogens.</title>
        <authorList>
            <person name="Haridas S."/>
            <person name="Albert R."/>
            <person name="Binder M."/>
            <person name="Bloem J."/>
            <person name="Labutti K."/>
            <person name="Salamov A."/>
            <person name="Andreopoulos B."/>
            <person name="Baker S."/>
            <person name="Barry K."/>
            <person name="Bills G."/>
            <person name="Bluhm B."/>
            <person name="Cannon C."/>
            <person name="Castanera R."/>
            <person name="Culley D."/>
            <person name="Daum C."/>
            <person name="Ezra D."/>
            <person name="Gonzalez J."/>
            <person name="Henrissat B."/>
            <person name="Kuo A."/>
            <person name="Liang C."/>
            <person name="Lipzen A."/>
            <person name="Lutzoni F."/>
            <person name="Magnuson J."/>
            <person name="Mondo S."/>
            <person name="Nolan M."/>
            <person name="Ohm R."/>
            <person name="Pangilinan J."/>
            <person name="Park H.-J."/>
            <person name="Ramirez L."/>
            <person name="Alfaro M."/>
            <person name="Sun H."/>
            <person name="Tritt A."/>
            <person name="Yoshinaga Y."/>
            <person name="Zwiers L.-H."/>
            <person name="Turgeon B."/>
            <person name="Goodwin S."/>
            <person name="Spatafora J."/>
            <person name="Crous P."/>
            <person name="Grigoriev I."/>
        </authorList>
    </citation>
    <scope>NUCLEOTIDE SEQUENCE</scope>
    <source>
        <strain evidence="3">CBS 121739</strain>
    </source>
</reference>
<dbReference type="PANTHER" id="PTHR48125:SF12">
    <property type="entry name" value="AT HOOK TRANSCRIPTION FACTOR FAMILY-RELATED"/>
    <property type="match status" value="1"/>
</dbReference>
<feature type="compositionally biased region" description="Low complexity" evidence="2">
    <location>
        <begin position="149"/>
        <end position="188"/>
    </location>
</feature>
<keyword evidence="1" id="KW-0175">Coiled coil</keyword>